<keyword evidence="2" id="KW-0472">Membrane</keyword>
<gene>
    <name evidence="3" type="ORF">CRE_12327</name>
</gene>
<dbReference type="OMA" id="IRIRTEC"/>
<feature type="transmembrane region" description="Helical" evidence="2">
    <location>
        <begin position="658"/>
        <end position="681"/>
    </location>
</feature>
<evidence type="ECO:0000256" key="2">
    <source>
        <dbReference type="SAM" id="Phobius"/>
    </source>
</evidence>
<dbReference type="GO" id="GO:0005886">
    <property type="term" value="C:plasma membrane"/>
    <property type="evidence" value="ECO:0007669"/>
    <property type="project" value="TreeGrafter"/>
</dbReference>
<evidence type="ECO:0000256" key="1">
    <source>
        <dbReference type="SAM" id="MobiDB-lite"/>
    </source>
</evidence>
<evidence type="ECO:0008006" key="5">
    <source>
        <dbReference type="Google" id="ProtNLM"/>
    </source>
</evidence>
<evidence type="ECO:0000313" key="4">
    <source>
        <dbReference type="Proteomes" id="UP000008281"/>
    </source>
</evidence>
<dbReference type="PANTHER" id="PTHR13800:SF36">
    <property type="entry name" value="ION_TRANS DOMAIN-CONTAINING PROTEIN-RELATED"/>
    <property type="match status" value="1"/>
</dbReference>
<feature type="transmembrane region" description="Helical" evidence="2">
    <location>
        <begin position="596"/>
        <end position="616"/>
    </location>
</feature>
<dbReference type="FunCoup" id="E3NIK8">
    <property type="interactions" value="1219"/>
</dbReference>
<feature type="transmembrane region" description="Helical" evidence="2">
    <location>
        <begin position="495"/>
        <end position="516"/>
    </location>
</feature>
<protein>
    <recommendedName>
        <fullName evidence="5">Ion transport domain-containing protein</fullName>
    </recommendedName>
</protein>
<dbReference type="EMBL" id="DS268704">
    <property type="protein sequence ID" value="EFO99033.1"/>
    <property type="molecule type" value="Genomic_DNA"/>
</dbReference>
<dbReference type="GO" id="GO:0030001">
    <property type="term" value="P:metal ion transport"/>
    <property type="evidence" value="ECO:0007669"/>
    <property type="project" value="TreeGrafter"/>
</dbReference>
<dbReference type="PANTHER" id="PTHR13800">
    <property type="entry name" value="TRANSIENT RECEPTOR POTENTIAL CATION CHANNEL, SUBFAMILY M, MEMBER 6"/>
    <property type="match status" value="1"/>
</dbReference>
<dbReference type="GO" id="GO:0005261">
    <property type="term" value="F:monoatomic cation channel activity"/>
    <property type="evidence" value="ECO:0007669"/>
    <property type="project" value="TreeGrafter"/>
</dbReference>
<accession>E3NIK8</accession>
<dbReference type="InterPro" id="IPR050927">
    <property type="entry name" value="TRPM"/>
</dbReference>
<sequence length="799" mass="93558">MSSVPFFSATPEPRIPQESIEMNDLSQGKSDSRLRIIEIISIYEEKYKTFSSMSMSDEKYIFHKIREDLSINLSIEIESLFVNDYNSFSMILAAFYRQKYALNIPKNKEDEKKLIAVGSDNVEVKSFTETDFLPYCQHPLHTVMVMCYAAHSMQKMISKDDFGQALKQEKYQLLKEQLEDLACEIVNNFNLSGPEGVIQIREALHADFKSEFPALERRMTPYEEYLYRKFDKSKEIMAVAYKAKAMKFLSQKPCLNLIRIRTECRKIDIGSCDGHEKKYKMRFQINKKEKLLVNMNKKLEFHAAFRGIYILMFAYMLCKFPVYDDFEALDRPWTQLIPFFYVLTVLIAQVSMTFIKAIDYLNFHGFKSKVLTLESDESTQKKNCLLKILQWFRTRITLLHPYFKSNKLALWRICLVIPLLALEATRFILLILGRNKKRAPDVKLWYGGWVLVPIVLEHLYCALFAIATISSLRFFHFVLPLGFFVHLFKKMRKTVGMFVLIFCTFWFVLAVIHVSISSKSSSIIHNSQIFDLGTFMSSRNTFWYTVASQGEFEIFGEVQDEDRVGNIFDCGHFNRTILDFFDMDYMEASCLFRSSMLPFVVFTYIFVTGTLLVNLLSAQLSKEYEKESDNSRYYEGYLKYELLAKIESKLYLPPPLSIIYVLIRILFALSTGICSIFNLIACYNCECLFPNSSNWENIIGNLEGYPWGAVRDSKDEHQTEEEIKNFLKKPPKPLWEKLKEMVNAYETFNVENLKLLKKKIDEFLDNETDAERERSQSRVGTDRDRREISKPRNLSYIRT</sequence>
<feature type="compositionally biased region" description="Basic and acidic residues" evidence="1">
    <location>
        <begin position="770"/>
        <end position="790"/>
    </location>
</feature>
<dbReference type="HOGENOM" id="CLU_019196_0_0_1"/>
<reference evidence="3" key="1">
    <citation type="submission" date="2007-07" db="EMBL/GenBank/DDBJ databases">
        <title>PCAP assembly of the Caenorhabditis remanei genome.</title>
        <authorList>
            <consortium name="The Caenorhabditis remanei Sequencing Consortium"/>
            <person name="Wilson R.K."/>
        </authorList>
    </citation>
    <scope>NUCLEOTIDE SEQUENCE [LARGE SCALE GENOMIC DNA]</scope>
    <source>
        <strain evidence="3">PB4641</strain>
    </source>
</reference>
<dbReference type="OrthoDB" id="5815061at2759"/>
<keyword evidence="4" id="KW-1185">Reference proteome</keyword>
<feature type="transmembrane region" description="Helical" evidence="2">
    <location>
        <begin position="409"/>
        <end position="432"/>
    </location>
</feature>
<proteinExistence type="predicted"/>
<dbReference type="Proteomes" id="UP000008281">
    <property type="component" value="Unassembled WGS sequence"/>
</dbReference>
<feature type="transmembrane region" description="Helical" evidence="2">
    <location>
        <begin position="299"/>
        <end position="317"/>
    </location>
</feature>
<keyword evidence="2" id="KW-0812">Transmembrane</keyword>
<dbReference type="eggNOG" id="ENOG502TGSF">
    <property type="taxonomic scope" value="Eukaryota"/>
</dbReference>
<keyword evidence="2" id="KW-1133">Transmembrane helix</keyword>
<feature type="region of interest" description="Disordered" evidence="1">
    <location>
        <begin position="770"/>
        <end position="799"/>
    </location>
</feature>
<name>E3NIK8_CAERE</name>
<evidence type="ECO:0000313" key="3">
    <source>
        <dbReference type="EMBL" id="EFO99033.1"/>
    </source>
</evidence>
<dbReference type="AlphaFoldDB" id="E3NIK8"/>
<organism evidence="4">
    <name type="scientific">Caenorhabditis remanei</name>
    <name type="common">Caenorhabditis vulgaris</name>
    <dbReference type="NCBI Taxonomy" id="31234"/>
    <lineage>
        <taxon>Eukaryota</taxon>
        <taxon>Metazoa</taxon>
        <taxon>Ecdysozoa</taxon>
        <taxon>Nematoda</taxon>
        <taxon>Chromadorea</taxon>
        <taxon>Rhabditida</taxon>
        <taxon>Rhabditina</taxon>
        <taxon>Rhabditomorpha</taxon>
        <taxon>Rhabditoidea</taxon>
        <taxon>Rhabditidae</taxon>
        <taxon>Peloderinae</taxon>
        <taxon>Caenorhabditis</taxon>
    </lineage>
</organism>
<feature type="transmembrane region" description="Helical" evidence="2">
    <location>
        <begin position="444"/>
        <end position="466"/>
    </location>
</feature>
<dbReference type="InParanoid" id="E3NIK8"/>
<feature type="transmembrane region" description="Helical" evidence="2">
    <location>
        <begin position="337"/>
        <end position="363"/>
    </location>
</feature>